<evidence type="ECO:0000256" key="1">
    <source>
        <dbReference type="SAM" id="Coils"/>
    </source>
</evidence>
<feature type="coiled-coil region" evidence="1">
    <location>
        <begin position="7"/>
        <end position="48"/>
    </location>
</feature>
<organism evidence="2">
    <name type="scientific">Blueberry red ringspot virus</name>
    <dbReference type="NCBI Taxonomy" id="172220"/>
    <lineage>
        <taxon>Viruses</taxon>
        <taxon>Riboviria</taxon>
        <taxon>Pararnavirae</taxon>
        <taxon>Artverviricota</taxon>
        <taxon>Revtraviricetes</taxon>
        <taxon>Ortervirales</taxon>
        <taxon>Caulimoviridae</taxon>
        <taxon>Soymovirus</taxon>
        <taxon>Soymovirus maculavaccinii</taxon>
    </lineage>
</organism>
<dbReference type="EMBL" id="HM159264">
    <property type="protein sequence ID" value="AEH95571.1"/>
    <property type="molecule type" value="Genomic_DNA"/>
</dbReference>
<reference evidence="2" key="1">
    <citation type="journal article" date="2011" name="Arch. Virol.">
        <title>Complete genome sequences of blueberry red ringspot virus (Caulimoviridae) isolates from the Czech Republic and Slovenia.</title>
        <authorList>
            <person name="Petrzik K."/>
            <person name="Pribylova J."/>
            <person name="Plesko I.M."/>
            <person name="Spak J."/>
        </authorList>
    </citation>
    <scope>NUCLEOTIDE SEQUENCE</scope>
    <source>
        <strain evidence="2">Darrow 5</strain>
    </source>
</reference>
<proteinExistence type="predicted"/>
<keyword evidence="1" id="KW-0175">Coiled coil</keyword>
<accession>F8QWL3</accession>
<evidence type="ECO:0000313" key="2">
    <source>
        <dbReference type="EMBL" id="AEH95571.1"/>
    </source>
</evidence>
<protein>
    <submittedName>
        <fullName evidence="2">Uncharacterized protein</fullName>
    </submittedName>
</protein>
<name>F8QWL3_9VIRU</name>
<sequence>MTEGNGNGKLTEKIENMILKYEELEKVVKQVSQEIHEIKEQVEVENDIKDFNESKYYNNTIRGNAKPTKEMIIDNNQKPCYQTDSPFPHLYHTFDPQLNNITDMLMYIIKNCCCKNKHEQKEKQPIIHPKILDEKDRQIKDLEEHIRELEEHRCITILDLKKYFGNKVNEREDKKPIEYIEDQSRPSYRGRKPLWPQII</sequence>